<reference evidence="1" key="1">
    <citation type="submission" date="2021-01" db="EMBL/GenBank/DDBJ databases">
        <authorList>
            <consortium name="Genoscope - CEA"/>
            <person name="William W."/>
        </authorList>
    </citation>
    <scope>NUCLEOTIDE SEQUENCE</scope>
</reference>
<dbReference type="AlphaFoldDB" id="A0A8S1WL97"/>
<sequence>MDKMDKCCLLGAHNSILYINCIVDLYIPYIWNSIIFSRHRYFQLKLFLNLYQKKLKQQNFKFRLVLKIMQNLKSQFKKEYHHKIQLSMDKQLGNCKHMYIKMILWQIENFEMTIYPIPILLVEGFVQVIKFAVVSIVSIEGNKKPPEEIGAYNPVIVVNCQLQHNLQQWGCHQEFEISSKGNRKQIIEIVINKQQNLLSKKQKIIEMKISYNYETKNKDK</sequence>
<comment type="caution">
    <text evidence="1">The sequence shown here is derived from an EMBL/GenBank/DDBJ whole genome shotgun (WGS) entry which is preliminary data.</text>
</comment>
<evidence type="ECO:0000313" key="2">
    <source>
        <dbReference type="Proteomes" id="UP000683925"/>
    </source>
</evidence>
<name>A0A8S1WL97_PAROT</name>
<gene>
    <name evidence="1" type="ORF">POCTA_138.1.T0950079</name>
</gene>
<organism evidence="1 2">
    <name type="scientific">Paramecium octaurelia</name>
    <dbReference type="NCBI Taxonomy" id="43137"/>
    <lineage>
        <taxon>Eukaryota</taxon>
        <taxon>Sar</taxon>
        <taxon>Alveolata</taxon>
        <taxon>Ciliophora</taxon>
        <taxon>Intramacronucleata</taxon>
        <taxon>Oligohymenophorea</taxon>
        <taxon>Peniculida</taxon>
        <taxon>Parameciidae</taxon>
        <taxon>Paramecium</taxon>
    </lineage>
</organism>
<protein>
    <submittedName>
        <fullName evidence="1">Uncharacterized protein</fullName>
    </submittedName>
</protein>
<accession>A0A8S1WL97</accession>
<proteinExistence type="predicted"/>
<dbReference type="EMBL" id="CAJJDP010000094">
    <property type="protein sequence ID" value="CAD8189480.1"/>
    <property type="molecule type" value="Genomic_DNA"/>
</dbReference>
<keyword evidence="2" id="KW-1185">Reference proteome</keyword>
<dbReference type="OrthoDB" id="324283at2759"/>
<evidence type="ECO:0000313" key="1">
    <source>
        <dbReference type="EMBL" id="CAD8189480.1"/>
    </source>
</evidence>
<dbReference type="Proteomes" id="UP000683925">
    <property type="component" value="Unassembled WGS sequence"/>
</dbReference>